<dbReference type="InterPro" id="IPR012337">
    <property type="entry name" value="RNaseH-like_sf"/>
</dbReference>
<dbReference type="GO" id="GO:0003676">
    <property type="term" value="F:nucleic acid binding"/>
    <property type="evidence" value="ECO:0007669"/>
    <property type="project" value="InterPro"/>
</dbReference>
<dbReference type="GO" id="GO:0003824">
    <property type="term" value="F:catalytic activity"/>
    <property type="evidence" value="ECO:0007669"/>
    <property type="project" value="UniProtKB-KW"/>
</dbReference>
<accession>A0A5D3C0Q8</accession>
<dbReference type="PANTHER" id="PTHR37984:SF5">
    <property type="entry name" value="PROTEIN NYNRIN-LIKE"/>
    <property type="match status" value="1"/>
</dbReference>
<reference evidence="4 5" key="1">
    <citation type="submission" date="2019-08" db="EMBL/GenBank/DDBJ databases">
        <title>Draft genome sequences of two oriental melons (Cucumis melo L. var makuwa).</title>
        <authorList>
            <person name="Kwon S.-Y."/>
        </authorList>
    </citation>
    <scope>NUCLEOTIDE SEQUENCE [LARGE SCALE GENOMIC DNA]</scope>
    <source>
        <strain evidence="5">cv. Chang Bougi</strain>
        <tissue evidence="4">Leaf</tissue>
    </source>
</reference>
<dbReference type="FunFam" id="3.30.70.270:FF:000020">
    <property type="entry name" value="Transposon Tf2-6 polyprotein-like Protein"/>
    <property type="match status" value="1"/>
</dbReference>
<sequence>MQIRRNAIKEWPIPTNVREVREFLSLTGYYKRFVQRYGTMAAPLTQLLKLGASKWTDEAHEAFKKLQNAMMTLPMLAMLDFNLPFEIETDASEYRVGAVLIQAKRPIAFCSHTLAMRDHAKSVYEGELMAVVLAVQRRRPYLLGRKFVVKTDQSLLKLENKVVDASSRMPPTMHLYRLTAPTLLDLIVIKEEVEKDARLMEIIAELQKEKGERNKVLALSPAGLLLPLEIPDTLWSRISMDFIDCLPKSAVFGVILVVVDRLSKFAHFITQKHPYTAKTIAEVFVKETIEVVNKGVEAYLCCFCGEKPKEWANWLHWAEYWYNTKYQRSIDITPFQAVYGRLPPQLIHYGDVETSYSTLDQQLNGGVKEHLRVAQDRMKKYADLKRREVEFQVGEIVLLKICPYRQVSLRKRTNEKLSPKFFGPYKVIKKIGPVAYKLELPSSAAIHPMFHVSQLKKMLGEHTEVHQLIPYLTETQEWKAIPEEVFGYRKNASTRGWEALITWKGLPAHEATCEV</sequence>
<dbReference type="Pfam" id="PF17919">
    <property type="entry name" value="RT_RNaseH_2"/>
    <property type="match status" value="1"/>
</dbReference>
<dbReference type="SUPFAM" id="SSF53098">
    <property type="entry name" value="Ribonuclease H-like"/>
    <property type="match status" value="1"/>
</dbReference>
<dbReference type="PANTHER" id="PTHR37984">
    <property type="entry name" value="PROTEIN CBG26694"/>
    <property type="match status" value="1"/>
</dbReference>
<organism evidence="4 5">
    <name type="scientific">Cucumis melo var. makuwa</name>
    <name type="common">Oriental melon</name>
    <dbReference type="NCBI Taxonomy" id="1194695"/>
    <lineage>
        <taxon>Eukaryota</taxon>
        <taxon>Viridiplantae</taxon>
        <taxon>Streptophyta</taxon>
        <taxon>Embryophyta</taxon>
        <taxon>Tracheophyta</taxon>
        <taxon>Spermatophyta</taxon>
        <taxon>Magnoliopsida</taxon>
        <taxon>eudicotyledons</taxon>
        <taxon>Gunneridae</taxon>
        <taxon>Pentapetalae</taxon>
        <taxon>rosids</taxon>
        <taxon>fabids</taxon>
        <taxon>Cucurbitales</taxon>
        <taxon>Cucurbitaceae</taxon>
        <taxon>Benincaseae</taxon>
        <taxon>Cucumis</taxon>
    </lineage>
</organism>
<dbReference type="Gene3D" id="3.30.70.270">
    <property type="match status" value="1"/>
</dbReference>
<evidence type="ECO:0000259" key="2">
    <source>
        <dbReference type="Pfam" id="PF17919"/>
    </source>
</evidence>
<dbReference type="InterPro" id="IPR043128">
    <property type="entry name" value="Rev_trsase/Diguanyl_cyclase"/>
</dbReference>
<feature type="domain" description="Tf2-1-like SH3-like" evidence="3">
    <location>
        <begin position="394"/>
        <end position="458"/>
    </location>
</feature>
<dbReference type="Proteomes" id="UP000321947">
    <property type="component" value="Unassembled WGS sequence"/>
</dbReference>
<comment type="caution">
    <text evidence="4">The sequence shown here is derived from an EMBL/GenBank/DDBJ whole genome shotgun (WGS) entry which is preliminary data.</text>
</comment>
<keyword evidence="1" id="KW-0511">Multifunctional enzyme</keyword>
<dbReference type="InterPro" id="IPR056924">
    <property type="entry name" value="SH3_Tf2-1"/>
</dbReference>
<dbReference type="EMBL" id="SSTD01014011">
    <property type="protein sequence ID" value="TYK04844.1"/>
    <property type="molecule type" value="Genomic_DNA"/>
</dbReference>
<dbReference type="SUPFAM" id="SSF56672">
    <property type="entry name" value="DNA/RNA polymerases"/>
    <property type="match status" value="1"/>
</dbReference>
<dbReference type="InterPro" id="IPR043502">
    <property type="entry name" value="DNA/RNA_pol_sf"/>
</dbReference>
<evidence type="ECO:0000313" key="4">
    <source>
        <dbReference type="EMBL" id="TYK04844.1"/>
    </source>
</evidence>
<dbReference type="AlphaFoldDB" id="A0A5D3C0Q8"/>
<dbReference type="InterPro" id="IPR050951">
    <property type="entry name" value="Retrovirus_Pol_polyprotein"/>
</dbReference>
<dbReference type="Gene3D" id="3.30.420.10">
    <property type="entry name" value="Ribonuclease H-like superfamily/Ribonuclease H"/>
    <property type="match status" value="2"/>
</dbReference>
<evidence type="ECO:0000313" key="5">
    <source>
        <dbReference type="Proteomes" id="UP000321947"/>
    </source>
</evidence>
<feature type="domain" description="Reverse transcriptase/retrotransposon-derived protein RNase H-like" evidence="2">
    <location>
        <begin position="55"/>
        <end position="149"/>
    </location>
</feature>
<proteinExistence type="predicted"/>
<gene>
    <name evidence="4" type="ORF">E5676_scaffold143G00230</name>
</gene>
<evidence type="ECO:0000259" key="3">
    <source>
        <dbReference type="Pfam" id="PF24626"/>
    </source>
</evidence>
<protein>
    <submittedName>
        <fullName evidence="4">Transposon Ty3-G Gag-Pol polyprotein</fullName>
    </submittedName>
</protein>
<evidence type="ECO:0000256" key="1">
    <source>
        <dbReference type="ARBA" id="ARBA00023268"/>
    </source>
</evidence>
<dbReference type="InterPro" id="IPR036397">
    <property type="entry name" value="RNaseH_sf"/>
</dbReference>
<dbReference type="Pfam" id="PF24626">
    <property type="entry name" value="SH3_Tf2-1"/>
    <property type="match status" value="1"/>
</dbReference>
<name>A0A5D3C0Q8_CUCMM</name>
<dbReference type="InterPro" id="IPR041577">
    <property type="entry name" value="RT_RNaseH_2"/>
</dbReference>